<feature type="domain" description="V-ATPase proteolipid subunit C-like" evidence="11">
    <location>
        <begin position="28"/>
        <end position="70"/>
    </location>
</feature>
<evidence type="ECO:0000256" key="2">
    <source>
        <dbReference type="ARBA" id="ARBA00006704"/>
    </source>
</evidence>
<dbReference type="CDD" id="cd18182">
    <property type="entry name" value="ATP-synt_Fo_c_ATP5G3"/>
    <property type="match status" value="1"/>
</dbReference>
<dbReference type="PANTHER" id="PTHR10031:SF56">
    <property type="entry name" value="ATP SYNTHASE F(0) COMPLEX SUBUNIT C1, MITOCHONDRIAL"/>
    <property type="match status" value="1"/>
</dbReference>
<dbReference type="AlphaFoldDB" id="A0A643CJ60"/>
<gene>
    <name evidence="12" type="ORF">E2I00_018286</name>
</gene>
<evidence type="ECO:0000313" key="13">
    <source>
        <dbReference type="Proteomes" id="UP000437017"/>
    </source>
</evidence>
<keyword evidence="3" id="KW-0488">Methylation</keyword>
<dbReference type="InterPro" id="IPR002379">
    <property type="entry name" value="ATPase_proteolipid_c-like_dom"/>
</dbReference>
<dbReference type="GO" id="GO:0005737">
    <property type="term" value="C:cytoplasm"/>
    <property type="evidence" value="ECO:0007669"/>
    <property type="project" value="UniProtKB-ARBA"/>
</dbReference>
<keyword evidence="4 10" id="KW-0812">Transmembrane</keyword>
<keyword evidence="10" id="KW-0375">Hydrogen ion transport</keyword>
<comment type="caution">
    <text evidence="10">Lacks conserved residue(s) required for the propagation of feature annotation.</text>
</comment>
<dbReference type="GO" id="GO:0015986">
    <property type="term" value="P:proton motive force-driven ATP synthesis"/>
    <property type="evidence" value="ECO:0007669"/>
    <property type="project" value="InterPro"/>
</dbReference>
<dbReference type="GO" id="GO:0033177">
    <property type="term" value="C:proton-transporting two-sector ATPase complex, proton-transporting domain"/>
    <property type="evidence" value="ECO:0007669"/>
    <property type="project" value="InterPro"/>
</dbReference>
<dbReference type="PANTHER" id="PTHR10031">
    <property type="entry name" value="ATP SYNTHASE LIPID-BINDING PROTEIN, MITOCHONDRIAL"/>
    <property type="match status" value="1"/>
</dbReference>
<evidence type="ECO:0000256" key="9">
    <source>
        <dbReference type="ARBA" id="ARBA00033111"/>
    </source>
</evidence>
<dbReference type="Proteomes" id="UP000437017">
    <property type="component" value="Unassembled WGS sequence"/>
</dbReference>
<keyword evidence="13" id="KW-1185">Reference proteome</keyword>
<comment type="subcellular location">
    <subcellularLocation>
        <location evidence="1">Membrane</location>
        <topology evidence="1">Multi-pass membrane protein</topology>
    </subcellularLocation>
</comment>
<proteinExistence type="inferred from homology"/>
<comment type="similarity">
    <text evidence="2 10">Belongs to the ATPase C chain family.</text>
</comment>
<evidence type="ECO:0000256" key="5">
    <source>
        <dbReference type="ARBA" id="ARBA00022989"/>
    </source>
</evidence>
<dbReference type="GO" id="GO:0008289">
    <property type="term" value="F:lipid binding"/>
    <property type="evidence" value="ECO:0007669"/>
    <property type="project" value="UniProtKB-KW"/>
</dbReference>
<dbReference type="GO" id="GO:0015078">
    <property type="term" value="F:proton transmembrane transporter activity"/>
    <property type="evidence" value="ECO:0007669"/>
    <property type="project" value="InterPro"/>
</dbReference>
<keyword evidence="6 10" id="KW-0472">Membrane</keyword>
<evidence type="ECO:0000259" key="11">
    <source>
        <dbReference type="Pfam" id="PF00137"/>
    </source>
</evidence>
<protein>
    <recommendedName>
        <fullName evidence="8">ATP synthase lipid-binding protein</fullName>
    </recommendedName>
    <alternativeName>
        <fullName evidence="9">ATPase protein 9</fullName>
    </alternativeName>
    <alternativeName>
        <fullName evidence="7">ATPase subunit c</fullName>
    </alternativeName>
</protein>
<dbReference type="Gene3D" id="1.20.20.10">
    <property type="entry name" value="F1F0 ATP synthase subunit C"/>
    <property type="match status" value="1"/>
</dbReference>
<dbReference type="PRINTS" id="PR00124">
    <property type="entry name" value="ATPASEC"/>
</dbReference>
<organism evidence="12 13">
    <name type="scientific">Balaenoptera physalus</name>
    <name type="common">Fin whale</name>
    <name type="synonym">Balaena physalus</name>
    <dbReference type="NCBI Taxonomy" id="9770"/>
    <lineage>
        <taxon>Eukaryota</taxon>
        <taxon>Metazoa</taxon>
        <taxon>Chordata</taxon>
        <taxon>Craniata</taxon>
        <taxon>Vertebrata</taxon>
        <taxon>Euteleostomi</taxon>
        <taxon>Mammalia</taxon>
        <taxon>Eutheria</taxon>
        <taxon>Laurasiatheria</taxon>
        <taxon>Artiodactyla</taxon>
        <taxon>Whippomorpha</taxon>
        <taxon>Cetacea</taxon>
        <taxon>Mysticeti</taxon>
        <taxon>Balaenopteridae</taxon>
        <taxon>Balaenoptera</taxon>
    </lineage>
</organism>
<feature type="transmembrane region" description="Helical" evidence="10">
    <location>
        <begin position="45"/>
        <end position="72"/>
    </location>
</feature>
<sequence>MYICTAISRDINSAAKFTGPEAATVGLSGSLIIGYARNSSLKQRLFSYTILAFALSEAMGTFCLMVAFLILFTM</sequence>
<evidence type="ECO:0000256" key="1">
    <source>
        <dbReference type="ARBA" id="ARBA00004141"/>
    </source>
</evidence>
<keyword evidence="10" id="KW-0406">Ion transport</keyword>
<evidence type="ECO:0000256" key="7">
    <source>
        <dbReference type="ARBA" id="ARBA00029852"/>
    </source>
</evidence>
<evidence type="ECO:0000313" key="12">
    <source>
        <dbReference type="EMBL" id="KAB0400276.1"/>
    </source>
</evidence>
<comment type="caution">
    <text evidence="12">The sequence shown here is derived from an EMBL/GenBank/DDBJ whole genome shotgun (WGS) entry which is preliminary data.</text>
</comment>
<dbReference type="OrthoDB" id="438052at2759"/>
<dbReference type="InterPro" id="IPR000454">
    <property type="entry name" value="ATP_synth_F0_csu"/>
</dbReference>
<keyword evidence="10" id="KW-0446">Lipid-binding</keyword>
<name>A0A643CJ60_BALPH</name>
<accession>A0A643CJ60</accession>
<dbReference type="Pfam" id="PF00137">
    <property type="entry name" value="ATP-synt_C"/>
    <property type="match status" value="1"/>
</dbReference>
<evidence type="ECO:0000256" key="10">
    <source>
        <dbReference type="RuleBase" id="RU004221"/>
    </source>
</evidence>
<evidence type="ECO:0000256" key="8">
    <source>
        <dbReference type="ARBA" id="ARBA00032304"/>
    </source>
</evidence>
<evidence type="ECO:0000256" key="3">
    <source>
        <dbReference type="ARBA" id="ARBA00022481"/>
    </source>
</evidence>
<reference evidence="12 13" key="1">
    <citation type="journal article" date="2019" name="PLoS ONE">
        <title>Genomic analyses reveal an absence of contemporary introgressive admixture between fin whales and blue whales, despite known hybrids.</title>
        <authorList>
            <person name="Westbury M.V."/>
            <person name="Petersen B."/>
            <person name="Lorenzen E.D."/>
        </authorList>
    </citation>
    <scope>NUCLEOTIDE SEQUENCE [LARGE SCALE GENOMIC DNA]</scope>
    <source>
        <strain evidence="12">FinWhale-01</strain>
    </source>
</reference>
<dbReference type="EMBL" id="SGJD01001378">
    <property type="protein sequence ID" value="KAB0400276.1"/>
    <property type="molecule type" value="Genomic_DNA"/>
</dbReference>
<keyword evidence="5 10" id="KW-1133">Transmembrane helix</keyword>
<evidence type="ECO:0000256" key="4">
    <source>
        <dbReference type="ARBA" id="ARBA00022692"/>
    </source>
</evidence>
<evidence type="ECO:0000256" key="6">
    <source>
        <dbReference type="ARBA" id="ARBA00023136"/>
    </source>
</evidence>
<dbReference type="InterPro" id="IPR035921">
    <property type="entry name" value="F/V-ATP_Csub_sf"/>
</dbReference>
<dbReference type="GO" id="GO:0045259">
    <property type="term" value="C:proton-transporting ATP synthase complex"/>
    <property type="evidence" value="ECO:0007669"/>
    <property type="project" value="InterPro"/>
</dbReference>
<dbReference type="InterPro" id="IPR038662">
    <property type="entry name" value="ATP_synth_F0_csu_sf"/>
</dbReference>
<dbReference type="SUPFAM" id="SSF81333">
    <property type="entry name" value="F1F0 ATP synthase subunit C"/>
    <property type="match status" value="1"/>
</dbReference>
<keyword evidence="10" id="KW-0813">Transport</keyword>